<dbReference type="GO" id="GO:0008233">
    <property type="term" value="F:peptidase activity"/>
    <property type="evidence" value="ECO:0007669"/>
    <property type="project" value="UniProtKB-KW"/>
</dbReference>
<dbReference type="PROSITE" id="PS50106">
    <property type="entry name" value="PDZ"/>
    <property type="match status" value="1"/>
</dbReference>
<feature type="region of interest" description="Disordered" evidence="1">
    <location>
        <begin position="22"/>
        <end position="47"/>
    </location>
</feature>
<feature type="region of interest" description="Disordered" evidence="1">
    <location>
        <begin position="206"/>
        <end position="235"/>
    </location>
</feature>
<dbReference type="InterPro" id="IPR036034">
    <property type="entry name" value="PDZ_sf"/>
</dbReference>
<dbReference type="Pfam" id="PF17820">
    <property type="entry name" value="PDZ_6"/>
    <property type="match status" value="1"/>
</dbReference>
<name>A0A699ZBM6_HAELA</name>
<evidence type="ECO:0000313" key="4">
    <source>
        <dbReference type="Proteomes" id="UP000485058"/>
    </source>
</evidence>
<sequence length="235" mass="24959">WPGAIPCCPRCLHLLHSDRRRHQPGQQWRAADKLRRPGGGRVSVQSSGRGGRLLLPAYRCSTGGGAAIQPVWAHGPCVCGPKAGGGACKQLQQLIPQLAHSKAAVVVQTVKKGSPAEVAGLLAGDIILAVEGTQHLRLAEVVSALRGRVNKATQVRVVRRDAQAEIYSDITLSAERELCLQSPSAASSTARSYSFSHVRLASAHGARVRQGNAAGQPEGAPEYQAQSHRGRGSWW</sequence>
<dbReference type="Proteomes" id="UP000485058">
    <property type="component" value="Unassembled WGS sequence"/>
</dbReference>
<feature type="non-terminal residue" evidence="3">
    <location>
        <position position="1"/>
    </location>
</feature>
<comment type="caution">
    <text evidence="3">The sequence shown here is derived from an EMBL/GenBank/DDBJ whole genome shotgun (WGS) entry which is preliminary data.</text>
</comment>
<evidence type="ECO:0000259" key="2">
    <source>
        <dbReference type="PROSITE" id="PS50106"/>
    </source>
</evidence>
<dbReference type="Gene3D" id="2.30.42.10">
    <property type="match status" value="1"/>
</dbReference>
<keyword evidence="3" id="KW-0645">Protease</keyword>
<evidence type="ECO:0000256" key="1">
    <source>
        <dbReference type="SAM" id="MobiDB-lite"/>
    </source>
</evidence>
<feature type="domain" description="PDZ" evidence="2">
    <location>
        <begin position="103"/>
        <end position="146"/>
    </location>
</feature>
<protein>
    <submittedName>
        <fullName evidence="3">Serine protease family S01B</fullName>
    </submittedName>
</protein>
<keyword evidence="3" id="KW-0378">Hydrolase</keyword>
<dbReference type="InterPro" id="IPR001478">
    <property type="entry name" value="PDZ"/>
</dbReference>
<proteinExistence type="predicted"/>
<dbReference type="SMART" id="SM00228">
    <property type="entry name" value="PDZ"/>
    <property type="match status" value="1"/>
</dbReference>
<dbReference type="EMBL" id="BLLF01001574">
    <property type="protein sequence ID" value="GFH20097.1"/>
    <property type="molecule type" value="Genomic_DNA"/>
</dbReference>
<dbReference type="InterPro" id="IPR041489">
    <property type="entry name" value="PDZ_6"/>
</dbReference>
<dbReference type="SUPFAM" id="SSF50156">
    <property type="entry name" value="PDZ domain-like"/>
    <property type="match status" value="1"/>
</dbReference>
<dbReference type="AlphaFoldDB" id="A0A699ZBM6"/>
<feature type="non-terminal residue" evidence="3">
    <location>
        <position position="235"/>
    </location>
</feature>
<organism evidence="3 4">
    <name type="scientific">Haematococcus lacustris</name>
    <name type="common">Green alga</name>
    <name type="synonym">Haematococcus pluvialis</name>
    <dbReference type="NCBI Taxonomy" id="44745"/>
    <lineage>
        <taxon>Eukaryota</taxon>
        <taxon>Viridiplantae</taxon>
        <taxon>Chlorophyta</taxon>
        <taxon>core chlorophytes</taxon>
        <taxon>Chlorophyceae</taxon>
        <taxon>CS clade</taxon>
        <taxon>Chlamydomonadales</taxon>
        <taxon>Haematococcaceae</taxon>
        <taxon>Haematococcus</taxon>
    </lineage>
</organism>
<gene>
    <name evidence="3" type="ORF">HaLaN_17166</name>
</gene>
<reference evidence="3 4" key="1">
    <citation type="submission" date="2020-02" db="EMBL/GenBank/DDBJ databases">
        <title>Draft genome sequence of Haematococcus lacustris strain NIES-144.</title>
        <authorList>
            <person name="Morimoto D."/>
            <person name="Nakagawa S."/>
            <person name="Yoshida T."/>
            <person name="Sawayama S."/>
        </authorList>
    </citation>
    <scope>NUCLEOTIDE SEQUENCE [LARGE SCALE GENOMIC DNA]</scope>
    <source>
        <strain evidence="3 4">NIES-144</strain>
    </source>
</reference>
<dbReference type="GO" id="GO:0006508">
    <property type="term" value="P:proteolysis"/>
    <property type="evidence" value="ECO:0007669"/>
    <property type="project" value="UniProtKB-KW"/>
</dbReference>
<accession>A0A699ZBM6</accession>
<keyword evidence="4" id="KW-1185">Reference proteome</keyword>
<evidence type="ECO:0000313" key="3">
    <source>
        <dbReference type="EMBL" id="GFH20097.1"/>
    </source>
</evidence>